<evidence type="ECO:0000256" key="1">
    <source>
        <dbReference type="ARBA" id="ARBA00004651"/>
    </source>
</evidence>
<feature type="transmembrane region" description="Helical" evidence="7">
    <location>
        <begin position="251"/>
        <end position="271"/>
    </location>
</feature>
<dbReference type="Pfam" id="PF13520">
    <property type="entry name" value="AA_permease_2"/>
    <property type="match status" value="1"/>
</dbReference>
<proteinExistence type="predicted"/>
<feature type="transmembrane region" description="Helical" evidence="7">
    <location>
        <begin position="12"/>
        <end position="30"/>
    </location>
</feature>
<feature type="transmembrane region" description="Helical" evidence="7">
    <location>
        <begin position="396"/>
        <end position="422"/>
    </location>
</feature>
<feature type="transmembrane region" description="Helical" evidence="7">
    <location>
        <begin position="212"/>
        <end position="230"/>
    </location>
</feature>
<dbReference type="PANTHER" id="PTHR42770:SF15">
    <property type="entry name" value="GLUTAMATE_GAMMA-AMINOBUTYRATE ANTIPORTER-RELATED"/>
    <property type="match status" value="1"/>
</dbReference>
<feature type="transmembrane region" description="Helical" evidence="7">
    <location>
        <begin position="42"/>
        <end position="66"/>
    </location>
</feature>
<evidence type="ECO:0000313" key="9">
    <source>
        <dbReference type="Proteomes" id="UP000050816"/>
    </source>
</evidence>
<keyword evidence="4 7" id="KW-0812">Transmembrane</keyword>
<keyword evidence="2" id="KW-0813">Transport</keyword>
<evidence type="ECO:0000256" key="7">
    <source>
        <dbReference type="SAM" id="Phobius"/>
    </source>
</evidence>
<feature type="transmembrane region" description="Helical" evidence="7">
    <location>
        <begin position="165"/>
        <end position="192"/>
    </location>
</feature>
<reference evidence="8 9" key="1">
    <citation type="journal article" date="2015" name="Genome Announc.">
        <title>Expanding the biotechnology potential of lactobacilli through comparative genomics of 213 strains and associated genera.</title>
        <authorList>
            <person name="Sun Z."/>
            <person name="Harris H.M."/>
            <person name="McCann A."/>
            <person name="Guo C."/>
            <person name="Argimon S."/>
            <person name="Zhang W."/>
            <person name="Yang X."/>
            <person name="Jeffery I.B."/>
            <person name="Cooney J.C."/>
            <person name="Kagawa T.F."/>
            <person name="Liu W."/>
            <person name="Song Y."/>
            <person name="Salvetti E."/>
            <person name="Wrobel A."/>
            <person name="Rasinkangas P."/>
            <person name="Parkhill J."/>
            <person name="Rea M.C."/>
            <person name="O'Sullivan O."/>
            <person name="Ritari J."/>
            <person name="Douillard F.P."/>
            <person name="Paul Ross R."/>
            <person name="Yang R."/>
            <person name="Briner A.E."/>
            <person name="Felis G.E."/>
            <person name="de Vos W.M."/>
            <person name="Barrangou R."/>
            <person name="Klaenhammer T.R."/>
            <person name="Caufield P.W."/>
            <person name="Cui Y."/>
            <person name="Zhang H."/>
            <person name="O'Toole P.W."/>
        </authorList>
    </citation>
    <scope>NUCLEOTIDE SEQUENCE [LARGE SCALE GENOMIC DNA]</scope>
    <source>
        <strain evidence="8 9">DSM 15946</strain>
    </source>
</reference>
<dbReference type="GO" id="GO:0022857">
    <property type="term" value="F:transmembrane transporter activity"/>
    <property type="evidence" value="ECO:0007669"/>
    <property type="project" value="InterPro"/>
</dbReference>
<accession>A0A0R1UGM2</accession>
<sequence>MDSDKPLGRKIGLLSLIMMIFSTVFGFANSTVAYEQMGYAAIIWYVFAALFFFLPVALMIAEYGSALKSAQGGIYSWLEVAIGEKQAFIGTFIWLCSWIIWMVSTASKIWIPFSALLFGSDQTQTWTWWGLNSTEVVGLLGIAWVLLVTYLSSRGIEGIAKVGTFGGFLVSALTVIFLLVSLVIFVANHGVLQEPIHGASTWLISPNQSFKTPVAILSFVVYAVFAYSGLEAMGGVMDSLEKPQKTFPRGLIIAMLLITVLYSLSILMWGISTNWHRVLSDETVNLGNITYIMMNNAGLVLGHSLGLSHQASVLLGSFLTRFAGLGMFAAYVGSFFIMLYSPIKSFILGSDQRLWPAKLIKVNAHGMPANAMWWQAAIVSFLIFAVAFGGSAAQKFYLILTDMSNVASTAPYLFIIGAFPAFKRRTDLERPYVFFKKPWQTQLVTWLVQGVVLFGIVFTCLQPILDHDYTTAFWTIIGPLFFGALGWLLYHHQTQKPAPKQTKLGTKVVE</sequence>
<feature type="transmembrane region" description="Helical" evidence="7">
    <location>
        <begin position="443"/>
        <end position="465"/>
    </location>
</feature>
<keyword evidence="3" id="KW-1003">Cell membrane</keyword>
<feature type="transmembrane region" description="Helical" evidence="7">
    <location>
        <begin position="471"/>
        <end position="490"/>
    </location>
</feature>
<dbReference type="NCBIfam" id="NF011775">
    <property type="entry name" value="PRK15238.1"/>
    <property type="match status" value="1"/>
</dbReference>
<evidence type="ECO:0000313" key="8">
    <source>
        <dbReference type="EMBL" id="KRL92505.1"/>
    </source>
</evidence>
<feature type="transmembrane region" description="Helical" evidence="7">
    <location>
        <begin position="136"/>
        <end position="153"/>
    </location>
</feature>
<feature type="transmembrane region" description="Helical" evidence="7">
    <location>
        <begin position="87"/>
        <end position="111"/>
    </location>
</feature>
<comment type="caution">
    <text evidence="8">The sequence shown here is derived from an EMBL/GenBank/DDBJ whole genome shotgun (WGS) entry which is preliminary data.</text>
</comment>
<protein>
    <submittedName>
        <fullName evidence="8">Inner membrane transporter YjeM</fullName>
    </submittedName>
</protein>
<dbReference type="InterPro" id="IPR002293">
    <property type="entry name" value="AA/rel_permease1"/>
</dbReference>
<organism evidence="8 9">
    <name type="scientific">Limosilactobacillus ingluviei DSM 15946</name>
    <dbReference type="NCBI Taxonomy" id="1423760"/>
    <lineage>
        <taxon>Bacteria</taxon>
        <taxon>Bacillati</taxon>
        <taxon>Bacillota</taxon>
        <taxon>Bacilli</taxon>
        <taxon>Lactobacillales</taxon>
        <taxon>Lactobacillaceae</taxon>
        <taxon>Limosilactobacillus</taxon>
    </lineage>
</organism>
<dbReference type="Proteomes" id="UP000050816">
    <property type="component" value="Unassembled WGS sequence"/>
</dbReference>
<dbReference type="RefSeq" id="WP_056953351.1">
    <property type="nucleotide sequence ID" value="NZ_AZFK01000004.1"/>
</dbReference>
<feature type="transmembrane region" description="Helical" evidence="7">
    <location>
        <begin position="322"/>
        <end position="343"/>
    </location>
</feature>
<evidence type="ECO:0000256" key="4">
    <source>
        <dbReference type="ARBA" id="ARBA00022692"/>
    </source>
</evidence>
<evidence type="ECO:0000256" key="5">
    <source>
        <dbReference type="ARBA" id="ARBA00022989"/>
    </source>
</evidence>
<dbReference type="AlphaFoldDB" id="A0A0R1UGM2"/>
<evidence type="ECO:0000256" key="3">
    <source>
        <dbReference type="ARBA" id="ARBA00022475"/>
    </source>
</evidence>
<evidence type="ECO:0000256" key="6">
    <source>
        <dbReference type="ARBA" id="ARBA00023136"/>
    </source>
</evidence>
<name>A0A0R1UGM2_9LACO</name>
<evidence type="ECO:0000256" key="2">
    <source>
        <dbReference type="ARBA" id="ARBA00022448"/>
    </source>
</evidence>
<dbReference type="PATRIC" id="fig|1423760.3.peg.2042"/>
<dbReference type="EMBL" id="AZFK01000004">
    <property type="protein sequence ID" value="KRL92505.1"/>
    <property type="molecule type" value="Genomic_DNA"/>
</dbReference>
<dbReference type="GO" id="GO:0005886">
    <property type="term" value="C:plasma membrane"/>
    <property type="evidence" value="ECO:0007669"/>
    <property type="project" value="UniProtKB-SubCell"/>
</dbReference>
<keyword evidence="5 7" id="KW-1133">Transmembrane helix</keyword>
<dbReference type="PIRSF" id="PIRSF006060">
    <property type="entry name" value="AA_transporter"/>
    <property type="match status" value="1"/>
</dbReference>
<feature type="transmembrane region" description="Helical" evidence="7">
    <location>
        <begin position="371"/>
        <end position="390"/>
    </location>
</feature>
<dbReference type="Gene3D" id="1.20.1740.10">
    <property type="entry name" value="Amino acid/polyamine transporter I"/>
    <property type="match status" value="1"/>
</dbReference>
<comment type="subcellular location">
    <subcellularLocation>
        <location evidence="1">Cell membrane</location>
        <topology evidence="1">Multi-pass membrane protein</topology>
    </subcellularLocation>
</comment>
<keyword evidence="6 7" id="KW-0472">Membrane</keyword>
<dbReference type="PANTHER" id="PTHR42770">
    <property type="entry name" value="AMINO ACID TRANSPORTER-RELATED"/>
    <property type="match status" value="1"/>
</dbReference>
<gene>
    <name evidence="8" type="ORF">FC43_GL001953</name>
</gene>
<dbReference type="InterPro" id="IPR050367">
    <property type="entry name" value="APC_superfamily"/>
</dbReference>